<protein>
    <submittedName>
        <fullName evidence="3">DUF4350 domain-containing protein</fullName>
    </submittedName>
</protein>
<evidence type="ECO:0000256" key="1">
    <source>
        <dbReference type="SAM" id="MobiDB-lite"/>
    </source>
</evidence>
<proteinExistence type="predicted"/>
<dbReference type="RefSeq" id="WP_037613213.1">
    <property type="nucleotide sequence ID" value="NZ_CP103060.1"/>
</dbReference>
<accession>A0A8H1L3F9</accession>
<sequence length="422" mass="44820">MTTPAPTSTSPTARLLWRRARGLLLAAAVLAVAGVTIAALRSGEHTGALDPRSAAPYGSKALSRLLADRGVRTNIVTSTDQVRAETGPRTTLLVPFPNSLDDHQRKAVRDAADHSGRTVLLSPGPDATAALIHGVRTSAPTPVQRTPPDCTLPAAQRAGDSDLGGFRYTTNTEGSDACYLSDGKPTLLRVPHALSEDTETSGDTVLLGTPEPLYNKHLDQHGNASLTLQLLGTHPRLLWYLPTDAGTAPPSDQQRGLLDLLPSGWTWATLQLGVAAALAALWRARRLGPLVPEKLPVSVPASETTEGRARLYRRANARGHAADALRSASRTRLAPQAGLPPARAHLPEVLVPALTDRTARHPVPAPDSGPFDERTIRTLLFGPPPQDDAALARLADDLDRLERHLISDTSPATPPKDKDTSS</sequence>
<dbReference type="GeneID" id="75183335"/>
<dbReference type="InterPro" id="IPR025646">
    <property type="entry name" value="DUF4350"/>
</dbReference>
<feature type="domain" description="DUF4350" evidence="2">
    <location>
        <begin position="51"/>
        <end position="231"/>
    </location>
</feature>
<evidence type="ECO:0000313" key="4">
    <source>
        <dbReference type="Proteomes" id="UP000298111"/>
    </source>
</evidence>
<feature type="region of interest" description="Disordered" evidence="1">
    <location>
        <begin position="139"/>
        <end position="158"/>
    </location>
</feature>
<organism evidence="3 4">
    <name type="scientific">Streptomyces albus</name>
    <dbReference type="NCBI Taxonomy" id="1888"/>
    <lineage>
        <taxon>Bacteria</taxon>
        <taxon>Bacillati</taxon>
        <taxon>Actinomycetota</taxon>
        <taxon>Actinomycetes</taxon>
        <taxon>Kitasatosporales</taxon>
        <taxon>Streptomycetaceae</taxon>
        <taxon>Streptomyces</taxon>
    </lineage>
</organism>
<dbReference type="Pfam" id="PF14258">
    <property type="entry name" value="DUF4350"/>
    <property type="match status" value="1"/>
</dbReference>
<dbReference type="EMBL" id="RCIY01000095">
    <property type="protein sequence ID" value="TGG77221.1"/>
    <property type="molecule type" value="Genomic_DNA"/>
</dbReference>
<evidence type="ECO:0000259" key="2">
    <source>
        <dbReference type="Pfam" id="PF14258"/>
    </source>
</evidence>
<comment type="caution">
    <text evidence="3">The sequence shown here is derived from an EMBL/GenBank/DDBJ whole genome shotgun (WGS) entry which is preliminary data.</text>
</comment>
<feature type="region of interest" description="Disordered" evidence="1">
    <location>
        <begin position="402"/>
        <end position="422"/>
    </location>
</feature>
<reference evidence="3 4" key="1">
    <citation type="submission" date="2018-10" db="EMBL/GenBank/DDBJ databases">
        <title>Isolation of pseudouridimycin from Streptomyces albus DSM 40763.</title>
        <authorList>
            <person name="Rosenqvist P."/>
            <person name="Metsae-Ketelae M."/>
            <person name="Virta P."/>
        </authorList>
    </citation>
    <scope>NUCLEOTIDE SEQUENCE [LARGE SCALE GENOMIC DNA]</scope>
    <source>
        <strain evidence="3 4">DSM 40763</strain>
    </source>
</reference>
<dbReference type="Proteomes" id="UP000298111">
    <property type="component" value="Unassembled WGS sequence"/>
</dbReference>
<name>A0A8H1L3F9_9ACTN</name>
<gene>
    <name evidence="3" type="ORF">D8771_27280</name>
</gene>
<dbReference type="AlphaFoldDB" id="A0A8H1L3F9"/>
<evidence type="ECO:0000313" key="3">
    <source>
        <dbReference type="EMBL" id="TGG77221.1"/>
    </source>
</evidence>